<feature type="compositionally biased region" description="Low complexity" evidence="6">
    <location>
        <begin position="644"/>
        <end position="658"/>
    </location>
</feature>
<dbReference type="GO" id="GO:0005524">
    <property type="term" value="F:ATP binding"/>
    <property type="evidence" value="ECO:0007669"/>
    <property type="project" value="UniProtKB-KW"/>
</dbReference>
<evidence type="ECO:0000313" key="8">
    <source>
        <dbReference type="EMBL" id="WFD02353.1"/>
    </source>
</evidence>
<keyword evidence="4" id="KW-0067">ATP-binding</keyword>
<dbReference type="EC" id="3.6.1.5" evidence="8"/>
<dbReference type="Gene3D" id="3.30.420.40">
    <property type="match status" value="1"/>
</dbReference>
<dbReference type="PANTHER" id="PTHR11782">
    <property type="entry name" value="ADENOSINE/GUANOSINE DIPHOSPHATASE"/>
    <property type="match status" value="1"/>
</dbReference>
<evidence type="ECO:0000256" key="2">
    <source>
        <dbReference type="ARBA" id="ARBA00022801"/>
    </source>
</evidence>
<dbReference type="PROSITE" id="PS01238">
    <property type="entry name" value="GDA1_CD39_NTPASE"/>
    <property type="match status" value="1"/>
</dbReference>
<keyword evidence="2 5" id="KW-0378">Hydrolase</keyword>
<gene>
    <name evidence="8" type="primary">YND1</name>
    <name evidence="8" type="ORF">MOBT1_001035</name>
</gene>
<dbReference type="GO" id="GO:0045134">
    <property type="term" value="F:UDP phosphatase activity"/>
    <property type="evidence" value="ECO:0007669"/>
    <property type="project" value="TreeGrafter"/>
</dbReference>
<protein>
    <submittedName>
        <fullName evidence="8">Apyrase</fullName>
        <ecNumber evidence="8">3.6.1.5</ecNumber>
    </submittedName>
</protein>
<evidence type="ECO:0000256" key="6">
    <source>
        <dbReference type="SAM" id="MobiDB-lite"/>
    </source>
</evidence>
<name>A0AAF0E376_9BASI</name>
<dbReference type="Proteomes" id="UP001214603">
    <property type="component" value="Chromosome 1"/>
</dbReference>
<dbReference type="PANTHER" id="PTHR11782:SF121">
    <property type="entry name" value="NUCLEOSIDE-DIPHOSPHATASE MIG-23"/>
    <property type="match status" value="1"/>
</dbReference>
<proteinExistence type="inferred from homology"/>
<sequence length="750" mass="82411">MPLNVLPVVEKGTWEGSKRAWQVKVEPGLSSFAGHVQDLRSYLEDLFSHAQSIVPPYAWSQTPVHVLATAGMRMLAPEVRQSILQETCQVLHSLPFSTKETEHADDTDTACGGQVRVISGEEEGLFGWIAINYLMDGFGSLPADLPADDVASMSGRTTYGFLDMGGASTQIAFEPSAEALSVPNNTHPEASTPLQKDLFDINFRLLDASVVKHQVFVTTFLGFGTNAARSRYLEALTSAHHSSSPVLDPCLPKNLRIGNEHGGDVVGTGSFSECLALQQPLLDRDAECTRPPCLFHGVHVPTIDFTSNQFIGVSEYWYSAHDVFDLGGAYDYSTYQKAAQDFCAEEWTTLEAKLSQKHYKEQVTLSRLQMQCFKAAWITTVLHEGLHLPRLGEGDARWNETDETHELPNKVSNKNLFQSINDVRGVSVSWALGKAILEASERIPDEPCESCNSLAQAASPASLTDALVGRPPMPSALTMGTLFLFLVVGLVALAWRVSRRRDPRAWTPLPTNDTVRDKSAEVPHAVVGEDGWNDATDANEHVPLHTRRMMRRKQTHKIERNMFSNMIHGTAAYAKHHFKRFVRPKSVRSKREPEPSLSVRIVPDRLQDQSTEQLARDGYPRVPTPWASALVRDAPSSPHTPVLSPARSSSPMSSGRISRTVSPLYEVRSDYAAPVRTPRSASGVVASGSLYASRPPSRGPSPMLLESRRPSLVTTSPHPPHLSPVDTRMRSPIDLSSSHGSPTRASAEAE</sequence>
<comment type="similarity">
    <text evidence="1 5">Belongs to the GDA1/CD39 NTPase family.</text>
</comment>
<evidence type="ECO:0000256" key="7">
    <source>
        <dbReference type="SAM" id="Phobius"/>
    </source>
</evidence>
<feature type="region of interest" description="Disordered" evidence="6">
    <location>
        <begin position="631"/>
        <end position="658"/>
    </location>
</feature>
<keyword evidence="9" id="KW-1185">Reference proteome</keyword>
<dbReference type="GO" id="GO:0004382">
    <property type="term" value="F:GDP phosphatase activity"/>
    <property type="evidence" value="ECO:0007669"/>
    <property type="project" value="TreeGrafter"/>
</dbReference>
<dbReference type="Gene3D" id="3.30.420.150">
    <property type="entry name" value="Exopolyphosphatase. Domain 2"/>
    <property type="match status" value="1"/>
</dbReference>
<dbReference type="GO" id="GO:0046036">
    <property type="term" value="P:CTP metabolic process"/>
    <property type="evidence" value="ECO:0007669"/>
    <property type="project" value="TreeGrafter"/>
</dbReference>
<dbReference type="GO" id="GO:0006256">
    <property type="term" value="P:UDP catabolic process"/>
    <property type="evidence" value="ECO:0007669"/>
    <property type="project" value="TreeGrafter"/>
</dbReference>
<evidence type="ECO:0000256" key="1">
    <source>
        <dbReference type="ARBA" id="ARBA00009283"/>
    </source>
</evidence>
<keyword evidence="7" id="KW-1133">Transmembrane helix</keyword>
<feature type="binding site" evidence="4">
    <location>
        <begin position="166"/>
        <end position="170"/>
    </location>
    <ligand>
        <name>ATP</name>
        <dbReference type="ChEBI" id="CHEBI:30616"/>
    </ligand>
</feature>
<feature type="active site" description="Proton acceptor" evidence="3">
    <location>
        <position position="123"/>
    </location>
</feature>
<keyword evidence="7" id="KW-0472">Membrane</keyword>
<feature type="transmembrane region" description="Helical" evidence="7">
    <location>
        <begin position="476"/>
        <end position="495"/>
    </location>
</feature>
<feature type="region of interest" description="Disordered" evidence="6">
    <location>
        <begin position="689"/>
        <end position="750"/>
    </location>
</feature>
<organism evidence="8 9">
    <name type="scientific">Malassezia obtusa</name>
    <dbReference type="NCBI Taxonomy" id="76774"/>
    <lineage>
        <taxon>Eukaryota</taxon>
        <taxon>Fungi</taxon>
        <taxon>Dikarya</taxon>
        <taxon>Basidiomycota</taxon>
        <taxon>Ustilaginomycotina</taxon>
        <taxon>Malasseziomycetes</taxon>
        <taxon>Malasseziales</taxon>
        <taxon>Malasseziaceae</taxon>
        <taxon>Malassezia</taxon>
    </lineage>
</organism>
<reference evidence="8" key="1">
    <citation type="submission" date="2023-03" db="EMBL/GenBank/DDBJ databases">
        <title>Mating type loci evolution in Malassezia.</title>
        <authorList>
            <person name="Coelho M.A."/>
        </authorList>
    </citation>
    <scope>NUCLEOTIDE SEQUENCE</scope>
    <source>
        <strain evidence="8">CBS 7876</strain>
    </source>
</reference>
<dbReference type="EMBL" id="CP119934">
    <property type="protein sequence ID" value="WFD02353.1"/>
    <property type="molecule type" value="Genomic_DNA"/>
</dbReference>
<dbReference type="GO" id="GO:0016020">
    <property type="term" value="C:membrane"/>
    <property type="evidence" value="ECO:0007669"/>
    <property type="project" value="TreeGrafter"/>
</dbReference>
<accession>A0AAF0E376</accession>
<keyword evidence="7" id="KW-0812">Transmembrane</keyword>
<keyword evidence="4" id="KW-0547">Nucleotide-binding</keyword>
<dbReference type="GO" id="GO:0004050">
    <property type="term" value="F:apyrase activity"/>
    <property type="evidence" value="ECO:0007669"/>
    <property type="project" value="UniProtKB-EC"/>
</dbReference>
<dbReference type="Pfam" id="PF01150">
    <property type="entry name" value="GDA1_CD39"/>
    <property type="match status" value="1"/>
</dbReference>
<dbReference type="GO" id="GO:0017111">
    <property type="term" value="F:ribonucleoside triphosphate phosphatase activity"/>
    <property type="evidence" value="ECO:0007669"/>
    <property type="project" value="TreeGrafter"/>
</dbReference>
<evidence type="ECO:0000256" key="5">
    <source>
        <dbReference type="RuleBase" id="RU003833"/>
    </source>
</evidence>
<evidence type="ECO:0000256" key="3">
    <source>
        <dbReference type="PIRSR" id="PIRSR600407-1"/>
    </source>
</evidence>
<feature type="compositionally biased region" description="Polar residues" evidence="6">
    <location>
        <begin position="734"/>
        <end position="744"/>
    </location>
</feature>
<dbReference type="GO" id="GO:0005794">
    <property type="term" value="C:Golgi apparatus"/>
    <property type="evidence" value="ECO:0007669"/>
    <property type="project" value="TreeGrafter"/>
</dbReference>
<dbReference type="AlphaFoldDB" id="A0AAF0E376"/>
<evidence type="ECO:0000313" key="9">
    <source>
        <dbReference type="Proteomes" id="UP001214603"/>
    </source>
</evidence>
<evidence type="ECO:0000256" key="4">
    <source>
        <dbReference type="PIRSR" id="PIRSR600407-2"/>
    </source>
</evidence>
<dbReference type="InterPro" id="IPR000407">
    <property type="entry name" value="GDA1_CD39_NTPase"/>
</dbReference>